<evidence type="ECO:0000313" key="3">
    <source>
        <dbReference type="EMBL" id="KMZ89654.1"/>
    </source>
</evidence>
<dbReference type="AlphaFoldDB" id="A0A0J9T3H7"/>
<keyword evidence="2" id="KW-1133">Transmembrane helix</keyword>
<evidence type="ECO:0000313" key="4">
    <source>
        <dbReference type="Proteomes" id="UP000053776"/>
    </source>
</evidence>
<evidence type="ECO:0000256" key="1">
    <source>
        <dbReference type="SAM" id="MobiDB-lite"/>
    </source>
</evidence>
<organism evidence="3 4">
    <name type="scientific">Plasmodium vivax Mauritania I</name>
    <dbReference type="NCBI Taxonomy" id="1035515"/>
    <lineage>
        <taxon>Eukaryota</taxon>
        <taxon>Sar</taxon>
        <taxon>Alveolata</taxon>
        <taxon>Apicomplexa</taxon>
        <taxon>Aconoidasida</taxon>
        <taxon>Haemosporida</taxon>
        <taxon>Plasmodiidae</taxon>
        <taxon>Plasmodium</taxon>
        <taxon>Plasmodium (Plasmodium)</taxon>
    </lineage>
</organism>
<sequence length="337" mass="41351">MIIYCISIYNTKNIIFYYIVFFIFTKNTIKYNTILIYIFFIIYFSYDNYNQVKNKLRTCNYNYNNEERARFNKIISSITKHNFIDWKDNFFSCLHHYLTYNNGHMGFGVDYYCRYINLWLNREVRKTGYEGYQQHFNIFKDFVHNYADAKQGNYTDSCKEYIYLMDDKEYNRINFLYNFYDMYNNLKSKNYPFTTDECDNLFRNTANYKVVIDDYYKNHRDLYDKISHVKNLIEKIVKEPPKKCDNILNFSIPLQFLEDEKKRKQEEAEKQKQQAEEAERQKQKADEAERERRQQEDELEAKRRRIPPRNITIITRTRKFKRNGEIRGTTTFKSITI</sequence>
<gene>
    <name evidence="3" type="ORF">PVMG_06204</name>
</gene>
<dbReference type="Proteomes" id="UP000053776">
    <property type="component" value="Unassembled WGS sequence"/>
</dbReference>
<protein>
    <submittedName>
        <fullName evidence="3">Uncharacterized protein</fullName>
    </submittedName>
</protein>
<evidence type="ECO:0000256" key="2">
    <source>
        <dbReference type="SAM" id="Phobius"/>
    </source>
</evidence>
<feature type="region of interest" description="Disordered" evidence="1">
    <location>
        <begin position="263"/>
        <end position="311"/>
    </location>
</feature>
<proteinExistence type="predicted"/>
<keyword evidence="2" id="KW-0472">Membrane</keyword>
<reference evidence="3 4" key="1">
    <citation type="submission" date="2011-08" db="EMBL/GenBank/DDBJ databases">
        <title>The Genome Sequence of Plasmodium vivax Mauritania I.</title>
        <authorList>
            <consortium name="The Broad Institute Genome Sequencing Platform"/>
            <consortium name="The Broad Institute Genome Sequencing Center for Infectious Disease"/>
            <person name="Neafsey D."/>
            <person name="Carlton J."/>
            <person name="Barnwell J."/>
            <person name="Collins W."/>
            <person name="Escalante A."/>
            <person name="Mullikin J."/>
            <person name="Saul A."/>
            <person name="Guigo R."/>
            <person name="Camara F."/>
            <person name="Young S.K."/>
            <person name="Zeng Q."/>
            <person name="Gargeya S."/>
            <person name="Fitzgerald M."/>
            <person name="Haas B."/>
            <person name="Abouelleil A."/>
            <person name="Alvarado L."/>
            <person name="Arachchi H.M."/>
            <person name="Berlin A."/>
            <person name="Brown A."/>
            <person name="Chapman S.B."/>
            <person name="Chen Z."/>
            <person name="Dunbar C."/>
            <person name="Freedman E."/>
            <person name="Gearin G."/>
            <person name="Gellesch M."/>
            <person name="Goldberg J."/>
            <person name="Griggs A."/>
            <person name="Gujja S."/>
            <person name="Heiman D."/>
            <person name="Howarth C."/>
            <person name="Larson L."/>
            <person name="Lui A."/>
            <person name="MacDonald P.J.P."/>
            <person name="Montmayeur A."/>
            <person name="Murphy C."/>
            <person name="Neiman D."/>
            <person name="Pearson M."/>
            <person name="Priest M."/>
            <person name="Roberts A."/>
            <person name="Saif S."/>
            <person name="Shea T."/>
            <person name="Shenoy N."/>
            <person name="Sisk P."/>
            <person name="Stolte C."/>
            <person name="Sykes S."/>
            <person name="Wortman J."/>
            <person name="Nusbaum C."/>
            <person name="Birren B."/>
        </authorList>
    </citation>
    <scope>NUCLEOTIDE SEQUENCE [LARGE SCALE GENOMIC DNA]</scope>
    <source>
        <strain evidence="3 4">Mauritania I</strain>
    </source>
</reference>
<feature type="transmembrane region" description="Helical" evidence="2">
    <location>
        <begin position="6"/>
        <end position="24"/>
    </location>
</feature>
<name>A0A0J9T3H7_PLAVI</name>
<dbReference type="EMBL" id="KQ235155">
    <property type="protein sequence ID" value="KMZ89654.1"/>
    <property type="molecule type" value="Genomic_DNA"/>
</dbReference>
<feature type="compositionally biased region" description="Basic and acidic residues" evidence="1">
    <location>
        <begin position="263"/>
        <end position="296"/>
    </location>
</feature>
<accession>A0A0J9T3H7</accession>
<keyword evidence="2" id="KW-0812">Transmembrane</keyword>